<accession>D3SWW4</accession>
<dbReference type="EMBL" id="CP001932">
    <property type="protein sequence ID" value="ADD05846.1"/>
    <property type="molecule type" value="Genomic_DNA"/>
</dbReference>
<organism evidence="3 5">
    <name type="scientific">Natrialba magadii (strain ATCC 43099 / DSM 3394 / CCM 3739 / CIP 104546 / IAM 13178 / JCM 8861 / NBRC 102185 / NCIMB 2190 / MS3)</name>
    <name type="common">Natronobacterium magadii</name>
    <dbReference type="NCBI Taxonomy" id="547559"/>
    <lineage>
        <taxon>Archaea</taxon>
        <taxon>Methanobacteriati</taxon>
        <taxon>Methanobacteriota</taxon>
        <taxon>Stenosarchaea group</taxon>
        <taxon>Halobacteria</taxon>
        <taxon>Halobacteriales</taxon>
        <taxon>Natrialbaceae</taxon>
        <taxon>Natrialba</taxon>
    </lineage>
</organism>
<dbReference type="AlphaFoldDB" id="D3SWW4"/>
<reference evidence="4 6" key="3">
    <citation type="journal article" date="2014" name="PLoS Genet.">
        <title>Phylogenetically driven sequencing of extremely halophilic archaea reveals strategies for static and dynamic osmo-response.</title>
        <authorList>
            <person name="Becker E.A."/>
            <person name="Seitzer P.M."/>
            <person name="Tritt A."/>
            <person name="Larsen D."/>
            <person name="Krusor M."/>
            <person name="Yao A.I."/>
            <person name="Wu D."/>
            <person name="Madern D."/>
            <person name="Eisen J.A."/>
            <person name="Darling A.E."/>
            <person name="Facciotti M.T."/>
        </authorList>
    </citation>
    <scope>NUCLEOTIDE SEQUENCE [LARGE SCALE GENOMIC DNA]</scope>
    <source>
        <strain evidence="6">ATCC 43099 / DSM 3394 / CCM 3739 / CIP 104546 / IAM 13178 / JCM 8861 / NBRC 102185 / NCIMB 2190 / MS3</strain>
        <strain evidence="4">MS-3</strain>
    </source>
</reference>
<dbReference type="PaxDb" id="547559-Nmag_2281"/>
<keyword evidence="2" id="KW-1133">Transmembrane helix</keyword>
<dbReference type="RefSeq" id="WP_004215601.1">
    <property type="nucleotide sequence ID" value="NC_013922.1"/>
</dbReference>
<keyword evidence="5" id="KW-1185">Reference proteome</keyword>
<keyword evidence="2" id="KW-0472">Membrane</keyword>
<feature type="transmembrane region" description="Helical" evidence="2">
    <location>
        <begin position="292"/>
        <end position="316"/>
    </location>
</feature>
<evidence type="ECO:0000256" key="2">
    <source>
        <dbReference type="SAM" id="Phobius"/>
    </source>
</evidence>
<reference evidence="3 5" key="2">
    <citation type="journal article" date="2012" name="BMC Genomics">
        <title>A comparative genomics perspective on the genetic content of the alkaliphilic haloarchaeon Natrialba magadii ATCC 43099T.</title>
        <authorList>
            <person name="Siddaramappa S."/>
            <person name="Challacombe J.F."/>
            <person name="Decastro R.E."/>
            <person name="Pfeiffer F."/>
            <person name="Sastre D.E."/>
            <person name="Gimenez M.I."/>
            <person name="Paggi R.A."/>
            <person name="Detter J.C."/>
            <person name="Davenport K.W."/>
            <person name="Goodwin L.A."/>
            <person name="Kyrpides N."/>
            <person name="Tapia R."/>
            <person name="Pitluck S."/>
            <person name="Lucas S."/>
            <person name="Woyke T."/>
            <person name="Maupin-Furlow J.A."/>
        </authorList>
    </citation>
    <scope>NUCLEOTIDE SEQUENCE [LARGE SCALE GENOMIC DNA]</scope>
    <source>
        <strain evidence="3">ATCC 43099</strain>
        <strain evidence="5">ATCC 43099 / DSM 3394 / CCM 3739 / CIP 104546 / IAM 13178 / JCM 8861 / NBRC 102185 / NCIMB 2190 / MS3</strain>
    </source>
</reference>
<dbReference type="PATRIC" id="fig|547559.17.peg.1774"/>
<evidence type="ECO:0000313" key="6">
    <source>
        <dbReference type="Proteomes" id="UP000011543"/>
    </source>
</evidence>
<name>D3SWW4_NATMM</name>
<dbReference type="Proteomes" id="UP000001879">
    <property type="component" value="Chromosome"/>
</dbReference>
<dbReference type="InterPro" id="IPR058278">
    <property type="entry name" value="DUF7972"/>
</dbReference>
<dbReference type="Pfam" id="PF25927">
    <property type="entry name" value="DUF7972"/>
    <property type="match status" value="1"/>
</dbReference>
<dbReference type="OrthoDB" id="265845at2157"/>
<dbReference type="eggNOG" id="arCOG08131">
    <property type="taxonomic scope" value="Archaea"/>
</dbReference>
<evidence type="ECO:0000313" key="4">
    <source>
        <dbReference type="EMBL" id="ELY30647.1"/>
    </source>
</evidence>
<gene>
    <name evidence="3" type="ordered locus">Nmag_2281</name>
    <name evidence="4" type="ORF">C500_09007</name>
</gene>
<feature type="transmembrane region" description="Helical" evidence="2">
    <location>
        <begin position="76"/>
        <end position="95"/>
    </location>
</feature>
<feature type="transmembrane region" description="Helical" evidence="2">
    <location>
        <begin position="261"/>
        <end position="280"/>
    </location>
</feature>
<keyword evidence="2" id="KW-0812">Transmembrane</keyword>
<dbReference type="EMBL" id="AOHS01000030">
    <property type="protein sequence ID" value="ELY30647.1"/>
    <property type="molecule type" value="Genomic_DNA"/>
</dbReference>
<reference evidence="3" key="4">
    <citation type="submission" date="2016-09" db="EMBL/GenBank/DDBJ databases">
        <authorList>
            <person name="Pfeiffer F."/>
        </authorList>
    </citation>
    <scope>NUCLEOTIDE SEQUENCE</scope>
    <source>
        <strain evidence="3">ATCC 43099</strain>
    </source>
</reference>
<dbReference type="Proteomes" id="UP000011543">
    <property type="component" value="Unassembled WGS sequence"/>
</dbReference>
<evidence type="ECO:0000256" key="1">
    <source>
        <dbReference type="SAM" id="MobiDB-lite"/>
    </source>
</evidence>
<evidence type="ECO:0000313" key="3">
    <source>
        <dbReference type="EMBL" id="ADD05846.1"/>
    </source>
</evidence>
<evidence type="ECO:0000313" key="5">
    <source>
        <dbReference type="Proteomes" id="UP000001879"/>
    </source>
</evidence>
<proteinExistence type="predicted"/>
<feature type="region of interest" description="Disordered" evidence="1">
    <location>
        <begin position="327"/>
        <end position="351"/>
    </location>
</feature>
<dbReference type="HOGENOM" id="CLU_061327_0_0_2"/>
<reference evidence="5" key="1">
    <citation type="submission" date="2010-02" db="EMBL/GenBank/DDBJ databases">
        <title>Complete sequence of chromosome of Natrialba magadii ATCC 43099.</title>
        <authorList>
            <consortium name="US DOE Joint Genome Institute"/>
            <person name="Lucas S."/>
            <person name="Copeland A."/>
            <person name="Lapidus A."/>
            <person name="Cheng J.-F."/>
            <person name="Bruce D."/>
            <person name="Goodwin L."/>
            <person name="Pitluck S."/>
            <person name="Davenport K."/>
            <person name="Saunders E."/>
            <person name="Detter J.C."/>
            <person name="Han C."/>
            <person name="Tapia R."/>
            <person name="Land M."/>
            <person name="Hauser L."/>
            <person name="Kyrpides N."/>
            <person name="Mikhailova N."/>
            <person name="De Castro R.E."/>
            <person name="Maupin-Furlow J.A."/>
            <person name="Woyke T."/>
        </authorList>
    </citation>
    <scope>NUCLEOTIDE SEQUENCE [LARGE SCALE GENOMIC DNA]</scope>
    <source>
        <strain evidence="5">ATCC 43099 / DSM 3394 / CCM 3739 / CIP 104546 / IAM 13178 / JCM 8861 / NBRC 102185 / NCIMB 2190 / MS3</strain>
    </source>
</reference>
<feature type="transmembrane region" description="Helical" evidence="2">
    <location>
        <begin position="38"/>
        <end position="64"/>
    </location>
</feature>
<dbReference type="KEGG" id="nmg:Nmag_2281"/>
<protein>
    <submittedName>
        <fullName evidence="3">Uncharacterized protein</fullName>
    </submittedName>
</protein>
<dbReference type="GeneID" id="8825133"/>
<sequence length="351" mass="38104">MAAPEADETLESYGSDIGRRTNSWTRLQEWVLVDGDRLVVAALISLGVFVGSVLLNEVGIISFVNDDSLTRTASGLIAGTFSLVTLVVSINQLILSQEFAPAGDARSQIENVLSFRADVAEAADVPASPASPARLIELLAESIQTNARELTDAAEMPDDEEQAELLDQFAQSLSESSDRLDETLEQSKLDAFTALSAAIRYDAPWHLYVARQLRGRHSDSLSDEAVEELDSLIEDLTLFATAREHYKTTYLQRELTRFSQLTIYTGVPAILSSILIGLIYADFAGPSLTVAYLPYVVSALIAVIVTPLALLTSYILRTATVTRRTVSTGPMIPQKDPDAGPFSTTVDDKSE</sequence>